<evidence type="ECO:0000313" key="3">
    <source>
        <dbReference type="EMBL" id="MBT0769941.1"/>
    </source>
</evidence>
<accession>A0ABS5TFT9</accession>
<protein>
    <submittedName>
        <fullName evidence="3">Tripartite tricarboxylate transporter substrate binding protein</fullName>
    </submittedName>
</protein>
<dbReference type="PANTHER" id="PTHR42928:SF3">
    <property type="entry name" value="UPF0065 PROTEIN YFLP"/>
    <property type="match status" value="1"/>
</dbReference>
<name>A0ABS5TFT9_9ACTN</name>
<comment type="similarity">
    <text evidence="1">Belongs to the UPF0065 (bug) family.</text>
</comment>
<dbReference type="PIRSF" id="PIRSF017082">
    <property type="entry name" value="YflP"/>
    <property type="match status" value="1"/>
</dbReference>
<dbReference type="CDD" id="cd07012">
    <property type="entry name" value="PBP2_Bug_TTT"/>
    <property type="match status" value="1"/>
</dbReference>
<gene>
    <name evidence="3" type="ORF">KIH74_13470</name>
</gene>
<dbReference type="Gene3D" id="3.40.190.10">
    <property type="entry name" value="Periplasmic binding protein-like II"/>
    <property type="match status" value="1"/>
</dbReference>
<organism evidence="3 4">
    <name type="scientific">Kineosporia corallincola</name>
    <dbReference type="NCBI Taxonomy" id="2835133"/>
    <lineage>
        <taxon>Bacteria</taxon>
        <taxon>Bacillati</taxon>
        <taxon>Actinomycetota</taxon>
        <taxon>Actinomycetes</taxon>
        <taxon>Kineosporiales</taxon>
        <taxon>Kineosporiaceae</taxon>
        <taxon>Kineosporia</taxon>
    </lineage>
</organism>
<proteinExistence type="inferred from homology"/>
<keyword evidence="4" id="KW-1185">Reference proteome</keyword>
<feature type="signal peptide" evidence="2">
    <location>
        <begin position="1"/>
        <end position="23"/>
    </location>
</feature>
<comment type="caution">
    <text evidence="3">The sequence shown here is derived from an EMBL/GenBank/DDBJ whole genome shotgun (WGS) entry which is preliminary data.</text>
</comment>
<dbReference type="InterPro" id="IPR005064">
    <property type="entry name" value="BUG"/>
</dbReference>
<reference evidence="3 4" key="1">
    <citation type="submission" date="2021-05" db="EMBL/GenBank/DDBJ databases">
        <title>Kineosporia and Streptomyces sp. nov. two new marine actinobacteria isolated from Coral.</title>
        <authorList>
            <person name="Buangrab K."/>
            <person name="Sutthacheep M."/>
            <person name="Yeemin T."/>
            <person name="Harunari E."/>
            <person name="Igarashi Y."/>
            <person name="Kanchanasin P."/>
            <person name="Tanasupawat S."/>
            <person name="Phongsopitanun W."/>
        </authorList>
    </citation>
    <scope>NUCLEOTIDE SEQUENCE [LARGE SCALE GENOMIC DNA]</scope>
    <source>
        <strain evidence="3 4">J2-2</strain>
    </source>
</reference>
<dbReference type="PROSITE" id="PS51257">
    <property type="entry name" value="PROKAR_LIPOPROTEIN"/>
    <property type="match status" value="1"/>
</dbReference>
<dbReference type="SUPFAM" id="SSF53850">
    <property type="entry name" value="Periplasmic binding protein-like II"/>
    <property type="match status" value="1"/>
</dbReference>
<dbReference type="Gene3D" id="3.40.190.150">
    <property type="entry name" value="Bordetella uptake gene, domain 1"/>
    <property type="match status" value="1"/>
</dbReference>
<dbReference type="Proteomes" id="UP001197247">
    <property type="component" value="Unassembled WGS sequence"/>
</dbReference>
<sequence>MSSRHPGAIVVAGIGAAALLVLAACGQQAPTRSASGFPSTGRLQLIAPAAPGGGWDSTARALQQAVDDSGLVRNTQVINVDGAGGTIGLARFVADDDPKQLMVMGAVMIGAIAVNQSQITIADAVPVARLTGENEVLVVPDSSEFTTLGEFTAAFTADPGAHPIAGGSAGGTDQVTAGLYAEAVGADPRKVNYIPYSGGGEALAAILGGKVAAGISGVQEWAGQIESGDLRVLAVSSPARIEALDAPTFTEQGVDVQVTNWRGVLAPPGTTAAEVADIQQFLTEVHGTPQWKEALRTNNWDDQFLVGDEVQPFFDQQVTEFAGTLKKIGLVE</sequence>
<dbReference type="EMBL" id="JAHBAY010000005">
    <property type="protein sequence ID" value="MBT0769941.1"/>
    <property type="molecule type" value="Genomic_DNA"/>
</dbReference>
<evidence type="ECO:0000256" key="1">
    <source>
        <dbReference type="ARBA" id="ARBA00006987"/>
    </source>
</evidence>
<dbReference type="Pfam" id="PF03401">
    <property type="entry name" value="TctC"/>
    <property type="match status" value="1"/>
</dbReference>
<keyword evidence="2" id="KW-0732">Signal</keyword>
<evidence type="ECO:0000313" key="4">
    <source>
        <dbReference type="Proteomes" id="UP001197247"/>
    </source>
</evidence>
<feature type="chain" id="PRO_5047173007" evidence="2">
    <location>
        <begin position="24"/>
        <end position="332"/>
    </location>
</feature>
<dbReference type="PANTHER" id="PTHR42928">
    <property type="entry name" value="TRICARBOXYLATE-BINDING PROTEIN"/>
    <property type="match status" value="1"/>
</dbReference>
<dbReference type="RefSeq" id="WP_214156240.1">
    <property type="nucleotide sequence ID" value="NZ_JAHBAY010000005.1"/>
</dbReference>
<evidence type="ECO:0000256" key="2">
    <source>
        <dbReference type="SAM" id="SignalP"/>
    </source>
</evidence>
<dbReference type="InterPro" id="IPR042100">
    <property type="entry name" value="Bug_dom1"/>
</dbReference>